<proteinExistence type="predicted"/>
<dbReference type="GO" id="GO:0004252">
    <property type="term" value="F:serine-type endopeptidase activity"/>
    <property type="evidence" value="ECO:0007669"/>
    <property type="project" value="InterPro"/>
</dbReference>
<dbReference type="SUPFAM" id="SSF144091">
    <property type="entry name" value="Rhomboid-like"/>
    <property type="match status" value="1"/>
</dbReference>
<evidence type="ECO:0000313" key="7">
    <source>
        <dbReference type="EMBL" id="KHJ34919.1"/>
    </source>
</evidence>
<dbReference type="GO" id="GO:0016020">
    <property type="term" value="C:membrane"/>
    <property type="evidence" value="ECO:0007669"/>
    <property type="project" value="UniProtKB-SubCell"/>
</dbReference>
<accession>A0A0B1PE68</accession>
<dbReference type="Proteomes" id="UP000030854">
    <property type="component" value="Unassembled WGS sequence"/>
</dbReference>
<feature type="transmembrane region" description="Helical" evidence="5">
    <location>
        <begin position="12"/>
        <end position="29"/>
    </location>
</feature>
<evidence type="ECO:0000256" key="4">
    <source>
        <dbReference type="ARBA" id="ARBA00023136"/>
    </source>
</evidence>
<feature type="transmembrane region" description="Helical" evidence="5">
    <location>
        <begin position="67"/>
        <end position="91"/>
    </location>
</feature>
<evidence type="ECO:0000259" key="6">
    <source>
        <dbReference type="Pfam" id="PF01694"/>
    </source>
</evidence>
<dbReference type="InterPro" id="IPR035952">
    <property type="entry name" value="Rhomboid-like_sf"/>
</dbReference>
<feature type="transmembrane region" description="Helical" evidence="5">
    <location>
        <begin position="97"/>
        <end position="117"/>
    </location>
</feature>
<organism evidence="7 8">
    <name type="scientific">Uncinula necator</name>
    <name type="common">Grape powdery mildew</name>
    <dbReference type="NCBI Taxonomy" id="52586"/>
    <lineage>
        <taxon>Eukaryota</taxon>
        <taxon>Fungi</taxon>
        <taxon>Dikarya</taxon>
        <taxon>Ascomycota</taxon>
        <taxon>Pezizomycotina</taxon>
        <taxon>Leotiomycetes</taxon>
        <taxon>Erysiphales</taxon>
        <taxon>Erysiphaceae</taxon>
        <taxon>Erysiphe</taxon>
    </lineage>
</organism>
<feature type="transmembrane region" description="Helical" evidence="5">
    <location>
        <begin position="35"/>
        <end position="55"/>
    </location>
</feature>
<keyword evidence="3 5" id="KW-1133">Transmembrane helix</keyword>
<protein>
    <submittedName>
        <fullName evidence="7">Putative rhomboid protein 2</fullName>
    </submittedName>
</protein>
<dbReference type="Gene3D" id="1.20.1540.10">
    <property type="entry name" value="Rhomboid-like"/>
    <property type="match status" value="1"/>
</dbReference>
<evidence type="ECO:0000256" key="2">
    <source>
        <dbReference type="ARBA" id="ARBA00022692"/>
    </source>
</evidence>
<keyword evidence="2 5" id="KW-0812">Transmembrane</keyword>
<dbReference type="AlphaFoldDB" id="A0A0B1PE68"/>
<keyword evidence="8" id="KW-1185">Reference proteome</keyword>
<dbReference type="HOGENOM" id="CLU_084816_0_0_1"/>
<feature type="domain" description="Peptidase S54 rhomboid" evidence="6">
    <location>
        <begin position="2"/>
        <end position="116"/>
    </location>
</feature>
<keyword evidence="4 5" id="KW-0472">Membrane</keyword>
<comment type="subcellular location">
    <subcellularLocation>
        <location evidence="1">Membrane</location>
        <topology evidence="1">Multi-pass membrane protein</topology>
    </subcellularLocation>
</comment>
<dbReference type="Pfam" id="PF01694">
    <property type="entry name" value="Rhomboid"/>
    <property type="match status" value="1"/>
</dbReference>
<name>A0A0B1PE68_UNCNE</name>
<evidence type="ECO:0000256" key="3">
    <source>
        <dbReference type="ARBA" id="ARBA00022989"/>
    </source>
</evidence>
<dbReference type="InterPro" id="IPR022764">
    <property type="entry name" value="Peptidase_S54_rhomboid_dom"/>
</dbReference>
<gene>
    <name evidence="7" type="ORF">EV44_g4760</name>
</gene>
<dbReference type="STRING" id="52586.A0A0B1PE68"/>
<evidence type="ECO:0000256" key="5">
    <source>
        <dbReference type="SAM" id="Phobius"/>
    </source>
</evidence>
<sequence length="179" mass="20005">MERFEAKYGTLTTVALFFGPISTFPALLYTLVERVILRMSTSVLGASIWVFTLLGMEAVKTHRINPYFMIGTTPIPTLITPIILALFISVMVANTSFLGHLCGVAFGYGWGFGYFQFLAPPEWGLRWIEGKLSLSERLPHYVSVEQKTHGRFGVLPSVNQNVMIHGGPTPNYVPNIQRH</sequence>
<comment type="caution">
    <text evidence="7">The sequence shown here is derived from an EMBL/GenBank/DDBJ whole genome shotgun (WGS) entry which is preliminary data.</text>
</comment>
<evidence type="ECO:0000313" key="8">
    <source>
        <dbReference type="Proteomes" id="UP000030854"/>
    </source>
</evidence>
<dbReference type="EMBL" id="JNVN01000627">
    <property type="protein sequence ID" value="KHJ34919.1"/>
    <property type="molecule type" value="Genomic_DNA"/>
</dbReference>
<evidence type="ECO:0000256" key="1">
    <source>
        <dbReference type="ARBA" id="ARBA00004141"/>
    </source>
</evidence>
<reference evidence="7 8" key="1">
    <citation type="journal article" date="2014" name="BMC Genomics">
        <title>Adaptive genomic structural variation in the grape powdery mildew pathogen, Erysiphe necator.</title>
        <authorList>
            <person name="Jones L."/>
            <person name="Riaz S."/>
            <person name="Morales-Cruz A."/>
            <person name="Amrine K.C."/>
            <person name="McGuire B."/>
            <person name="Gubler W.D."/>
            <person name="Walker M.A."/>
            <person name="Cantu D."/>
        </authorList>
    </citation>
    <scope>NUCLEOTIDE SEQUENCE [LARGE SCALE GENOMIC DNA]</scope>
    <source>
        <strain evidence="8">c</strain>
    </source>
</reference>
<dbReference type="OMA" id="THRINPY"/>